<dbReference type="EMBL" id="JAAMPC010000002">
    <property type="protein sequence ID" value="KAG2328081.1"/>
    <property type="molecule type" value="Genomic_DNA"/>
</dbReference>
<evidence type="ECO:0000259" key="8">
    <source>
        <dbReference type="PROSITE" id="PS50811"/>
    </source>
</evidence>
<dbReference type="Proteomes" id="UP000886595">
    <property type="component" value="Unassembled WGS sequence"/>
</dbReference>
<feature type="region of interest" description="Disordered" evidence="7">
    <location>
        <begin position="202"/>
        <end position="221"/>
    </location>
</feature>
<dbReference type="InterPro" id="IPR044810">
    <property type="entry name" value="WRKY_plant"/>
</dbReference>
<evidence type="ECO:0000256" key="2">
    <source>
        <dbReference type="ARBA" id="ARBA00022737"/>
    </source>
</evidence>
<feature type="domain" description="WRKY" evidence="8">
    <location>
        <begin position="261"/>
        <end position="326"/>
    </location>
</feature>
<organism evidence="9 10">
    <name type="scientific">Brassica carinata</name>
    <name type="common">Ethiopian mustard</name>
    <name type="synonym">Abyssinian cabbage</name>
    <dbReference type="NCBI Taxonomy" id="52824"/>
    <lineage>
        <taxon>Eukaryota</taxon>
        <taxon>Viridiplantae</taxon>
        <taxon>Streptophyta</taxon>
        <taxon>Embryophyta</taxon>
        <taxon>Tracheophyta</taxon>
        <taxon>Spermatophyta</taxon>
        <taxon>Magnoliopsida</taxon>
        <taxon>eudicotyledons</taxon>
        <taxon>Gunneridae</taxon>
        <taxon>Pentapetalae</taxon>
        <taxon>rosids</taxon>
        <taxon>malvids</taxon>
        <taxon>Brassicales</taxon>
        <taxon>Brassicaceae</taxon>
        <taxon>Brassiceae</taxon>
        <taxon>Brassica</taxon>
    </lineage>
</organism>
<evidence type="ECO:0000256" key="7">
    <source>
        <dbReference type="SAM" id="MobiDB-lite"/>
    </source>
</evidence>
<keyword evidence="4" id="KW-0238">DNA-binding</keyword>
<feature type="region of interest" description="Disordered" evidence="7">
    <location>
        <begin position="324"/>
        <end position="369"/>
    </location>
</feature>
<evidence type="ECO:0000313" key="9">
    <source>
        <dbReference type="EMBL" id="KAG2328081.1"/>
    </source>
</evidence>
<evidence type="ECO:0000313" key="10">
    <source>
        <dbReference type="Proteomes" id="UP000886595"/>
    </source>
</evidence>
<dbReference type="OrthoDB" id="1062933at2759"/>
<keyword evidence="3" id="KW-0805">Transcription regulation</keyword>
<feature type="compositionally biased region" description="Acidic residues" evidence="7">
    <location>
        <begin position="204"/>
        <end position="221"/>
    </location>
</feature>
<dbReference type="Pfam" id="PF03106">
    <property type="entry name" value="WRKY"/>
    <property type="match status" value="1"/>
</dbReference>
<dbReference type="Gene3D" id="2.20.25.80">
    <property type="entry name" value="WRKY domain"/>
    <property type="match status" value="1"/>
</dbReference>
<keyword evidence="6" id="KW-0539">Nucleus</keyword>
<dbReference type="SUPFAM" id="SSF118290">
    <property type="entry name" value="WRKY DNA-binding domain"/>
    <property type="match status" value="1"/>
</dbReference>
<dbReference type="PROSITE" id="PS50811">
    <property type="entry name" value="WRKY"/>
    <property type="match status" value="1"/>
</dbReference>
<dbReference type="GO" id="GO:0043565">
    <property type="term" value="F:sequence-specific DNA binding"/>
    <property type="evidence" value="ECO:0007669"/>
    <property type="project" value="InterPro"/>
</dbReference>
<keyword evidence="10" id="KW-1185">Reference proteome</keyword>
<protein>
    <recommendedName>
        <fullName evidence="8">WRKY domain-containing protein</fullName>
    </recommendedName>
</protein>
<dbReference type="FunFam" id="2.20.25.80:FF:000006">
    <property type="entry name" value="WRKY transcription factor"/>
    <property type="match status" value="1"/>
</dbReference>
<dbReference type="InterPro" id="IPR036576">
    <property type="entry name" value="WRKY_dom_sf"/>
</dbReference>
<dbReference type="GO" id="GO:0003700">
    <property type="term" value="F:DNA-binding transcription factor activity"/>
    <property type="evidence" value="ECO:0007669"/>
    <property type="project" value="InterPro"/>
</dbReference>
<dbReference type="PANTHER" id="PTHR31221">
    <property type="entry name" value="WRKY TRANSCRIPTION FACTOR PROTEIN 1-RELATED"/>
    <property type="match status" value="1"/>
</dbReference>
<proteinExistence type="predicted"/>
<evidence type="ECO:0000256" key="4">
    <source>
        <dbReference type="ARBA" id="ARBA00023125"/>
    </source>
</evidence>
<dbReference type="PANTHER" id="PTHR31221:SF239">
    <property type="entry name" value="WRKY TRANSCRIPTION FACTOR 10-RELATED"/>
    <property type="match status" value="1"/>
</dbReference>
<feature type="compositionally biased region" description="Polar residues" evidence="7">
    <location>
        <begin position="327"/>
        <end position="352"/>
    </location>
</feature>
<comment type="subcellular location">
    <subcellularLocation>
        <location evidence="1">Nucleus</location>
    </subcellularLocation>
</comment>
<dbReference type="InterPro" id="IPR003657">
    <property type="entry name" value="WRKY_dom"/>
</dbReference>
<keyword evidence="5" id="KW-0804">Transcription</keyword>
<dbReference type="SMART" id="SM00774">
    <property type="entry name" value="WRKY"/>
    <property type="match status" value="1"/>
</dbReference>
<evidence type="ECO:0000256" key="3">
    <source>
        <dbReference type="ARBA" id="ARBA00023015"/>
    </source>
</evidence>
<evidence type="ECO:0000256" key="5">
    <source>
        <dbReference type="ARBA" id="ARBA00023163"/>
    </source>
</evidence>
<dbReference type="GO" id="GO:0005634">
    <property type="term" value="C:nucleus"/>
    <property type="evidence" value="ECO:0007669"/>
    <property type="project" value="UniProtKB-SubCell"/>
</dbReference>
<comment type="caution">
    <text evidence="9">The sequence shown here is derived from an EMBL/GenBank/DDBJ whole genome shotgun (WGS) entry which is preliminary data.</text>
</comment>
<accession>A0A8X7WDE3</accession>
<feature type="compositionally biased region" description="Low complexity" evidence="7">
    <location>
        <begin position="357"/>
        <end position="369"/>
    </location>
</feature>
<sequence length="438" mass="48080">MNGFDGNNIGMTTCWAPPSSPSPSPRTLLAMLNQADNNGHVVNPISEIFPQTNPQSEQRSGLGERVAARTGFNLPPLEIQNNRPFAAFFGNPSTTVPSPLVLIPTGFSPSAMLQFPNMFLHPSHMILPSPVANGGPPEAVKSSGVDHGTMMISNNDPMHVGLPPQQDPVCIPSHVDSVDAPIVASFESGPAVNETDLINMENERENEEDEEYKEDGDEEHNIVDELDAEPSSPKRRKFGGSTMIGATRSCKSQRVIIQMESDENNPDDGYRWRKYGQKVVKGNPNPRSYYKCTFTECNVKKHVERGAEDVKFLLITYDGIHEHAQPTARSSTSGPKSQYGSSMSQDHNNNRTVRLGMPPSSSSASQAMRRFPSSLDPPMDMTQFYITGLAKLPSLPVNQNHGLMNPNDEPTIDRVIPDGTEVFKGIRDRLNLNFGLNL</sequence>
<reference evidence="9 10" key="1">
    <citation type="submission" date="2020-02" db="EMBL/GenBank/DDBJ databases">
        <authorList>
            <person name="Ma Q."/>
            <person name="Huang Y."/>
            <person name="Song X."/>
            <person name="Pei D."/>
        </authorList>
    </citation>
    <scope>NUCLEOTIDE SEQUENCE [LARGE SCALE GENOMIC DNA]</scope>
    <source>
        <strain evidence="9">Sxm20200214</strain>
        <tissue evidence="9">Leaf</tissue>
    </source>
</reference>
<keyword evidence="2" id="KW-0677">Repeat</keyword>
<dbReference type="AlphaFoldDB" id="A0A8X7WDE3"/>
<gene>
    <name evidence="9" type="ORF">Bca52824_010809</name>
</gene>
<evidence type="ECO:0000256" key="1">
    <source>
        <dbReference type="ARBA" id="ARBA00004123"/>
    </source>
</evidence>
<name>A0A8X7WDE3_BRACI</name>
<evidence type="ECO:0000256" key="6">
    <source>
        <dbReference type="ARBA" id="ARBA00023242"/>
    </source>
</evidence>